<dbReference type="GO" id="GO:0016281">
    <property type="term" value="C:eukaryotic translation initiation factor 4F complex"/>
    <property type="evidence" value="ECO:0007669"/>
    <property type="project" value="TreeGrafter"/>
</dbReference>
<dbReference type="FunFam" id="1.25.40.180:FF:000020">
    <property type="entry name" value="Eukaryotic translation initiation factor subunit"/>
    <property type="match status" value="1"/>
</dbReference>
<dbReference type="Pfam" id="PF02854">
    <property type="entry name" value="MIF4G"/>
    <property type="match status" value="1"/>
</dbReference>
<feature type="compositionally biased region" description="Polar residues" evidence="8">
    <location>
        <begin position="387"/>
        <end position="442"/>
    </location>
</feature>
<gene>
    <name evidence="10" type="ORF">VC83_05461</name>
</gene>
<feature type="compositionally biased region" description="Low complexity" evidence="8">
    <location>
        <begin position="366"/>
        <end position="382"/>
    </location>
</feature>
<evidence type="ECO:0000256" key="3">
    <source>
        <dbReference type="ARBA" id="ARBA00022490"/>
    </source>
</evidence>
<dbReference type="EMBL" id="KV441398">
    <property type="protein sequence ID" value="OAF58015.2"/>
    <property type="molecule type" value="Genomic_DNA"/>
</dbReference>
<feature type="compositionally biased region" description="Polar residues" evidence="8">
    <location>
        <begin position="872"/>
        <end position="881"/>
    </location>
</feature>
<reference evidence="10" key="1">
    <citation type="submission" date="2016-03" db="EMBL/GenBank/DDBJ databases">
        <title>Updated assembly of Pseudogymnoascus destructans, the fungus causing white-nose syndrome of bats.</title>
        <authorList>
            <person name="Palmer J.M."/>
            <person name="Drees K.P."/>
            <person name="Foster J.T."/>
            <person name="Lindner D.L."/>
        </authorList>
    </citation>
    <scope>NUCLEOTIDE SEQUENCE [LARGE SCALE GENOMIC DNA]</scope>
    <source>
        <strain evidence="10">20631-21</strain>
    </source>
</reference>
<feature type="compositionally biased region" description="Basic and acidic residues" evidence="8">
    <location>
        <begin position="576"/>
        <end position="588"/>
    </location>
</feature>
<feature type="compositionally biased region" description="Basic and acidic residues" evidence="8">
    <location>
        <begin position="1229"/>
        <end position="1245"/>
    </location>
</feature>
<dbReference type="OrthoDB" id="514777at2759"/>
<dbReference type="VEuPathDB" id="FungiDB:GMDG_04678"/>
<feature type="compositionally biased region" description="Basic and acidic residues" evidence="8">
    <location>
        <begin position="500"/>
        <end position="553"/>
    </location>
</feature>
<dbReference type="GO" id="GO:0003743">
    <property type="term" value="F:translation initiation factor activity"/>
    <property type="evidence" value="ECO:0007669"/>
    <property type="project" value="UniProtKB-KW"/>
</dbReference>
<feature type="compositionally biased region" description="Polar residues" evidence="8">
    <location>
        <begin position="288"/>
        <end position="303"/>
    </location>
</feature>
<dbReference type="SUPFAM" id="SSF48371">
    <property type="entry name" value="ARM repeat"/>
    <property type="match status" value="1"/>
</dbReference>
<feature type="compositionally biased region" description="Basic and acidic residues" evidence="8">
    <location>
        <begin position="914"/>
        <end position="928"/>
    </location>
</feature>
<keyword evidence="4" id="KW-0396">Initiation factor</keyword>
<feature type="region of interest" description="Disordered" evidence="8">
    <location>
        <begin position="952"/>
        <end position="974"/>
    </location>
</feature>
<dbReference type="Gene3D" id="1.25.40.180">
    <property type="match status" value="1"/>
</dbReference>
<feature type="compositionally biased region" description="Polar residues" evidence="8">
    <location>
        <begin position="1348"/>
        <end position="1358"/>
    </location>
</feature>
<feature type="compositionally biased region" description="Polar residues" evidence="8">
    <location>
        <begin position="62"/>
        <end position="74"/>
    </location>
</feature>
<dbReference type="Pfam" id="PF12152">
    <property type="entry name" value="eIF_4G1"/>
    <property type="match status" value="1"/>
</dbReference>
<feature type="compositionally biased region" description="Gly residues" evidence="8">
    <location>
        <begin position="223"/>
        <end position="243"/>
    </location>
</feature>
<evidence type="ECO:0000256" key="5">
    <source>
        <dbReference type="ARBA" id="ARBA00022553"/>
    </source>
</evidence>
<dbReference type="GO" id="GO:0010494">
    <property type="term" value="C:cytoplasmic stress granule"/>
    <property type="evidence" value="ECO:0007669"/>
    <property type="project" value="UniProtKB-ARBA"/>
</dbReference>
<evidence type="ECO:0000256" key="6">
    <source>
        <dbReference type="ARBA" id="ARBA00022884"/>
    </source>
</evidence>
<feature type="compositionally biased region" description="Polar residues" evidence="8">
    <location>
        <begin position="1322"/>
        <end position="1331"/>
    </location>
</feature>
<feature type="region of interest" description="Disordered" evidence="8">
    <location>
        <begin position="1307"/>
        <end position="1409"/>
    </location>
</feature>
<feature type="region of interest" description="Disordered" evidence="8">
    <location>
        <begin position="803"/>
        <end position="928"/>
    </location>
</feature>
<dbReference type="GO" id="GO:0003729">
    <property type="term" value="F:mRNA binding"/>
    <property type="evidence" value="ECO:0007669"/>
    <property type="project" value="TreeGrafter"/>
</dbReference>
<feature type="compositionally biased region" description="Low complexity" evidence="8">
    <location>
        <begin position="133"/>
        <end position="149"/>
    </location>
</feature>
<evidence type="ECO:0000256" key="7">
    <source>
        <dbReference type="ARBA" id="ARBA00022917"/>
    </source>
</evidence>
<feature type="compositionally biased region" description="Polar residues" evidence="8">
    <location>
        <begin position="894"/>
        <end position="907"/>
    </location>
</feature>
<feature type="compositionally biased region" description="Low complexity" evidence="8">
    <location>
        <begin position="671"/>
        <end position="690"/>
    </location>
</feature>
<feature type="compositionally biased region" description="Low complexity" evidence="8">
    <location>
        <begin position="1"/>
        <end position="30"/>
    </location>
</feature>
<dbReference type="eggNOG" id="KOG0401">
    <property type="taxonomic scope" value="Eukaryota"/>
</dbReference>
<feature type="compositionally biased region" description="Low complexity" evidence="8">
    <location>
        <begin position="554"/>
        <end position="564"/>
    </location>
</feature>
<accession>A0A177A778</accession>
<keyword evidence="3" id="KW-0963">Cytoplasm</keyword>
<dbReference type="InterPro" id="IPR036211">
    <property type="entry name" value="eIF4G_eIF4E-bd_sf"/>
</dbReference>
<evidence type="ECO:0000256" key="8">
    <source>
        <dbReference type="SAM" id="MobiDB-lite"/>
    </source>
</evidence>
<dbReference type="Gene3D" id="1.20.970.30">
    <property type="entry name" value="eIF4G, eIF4E-binding domain"/>
    <property type="match status" value="1"/>
</dbReference>
<dbReference type="InterPro" id="IPR016024">
    <property type="entry name" value="ARM-type_fold"/>
</dbReference>
<name>A0A177A778_9PEZI</name>
<proteinExistence type="inferred from homology"/>
<sequence>MTSVSQPTQPPSSASNNNGASQSAQSYASATRKAVSSPPVATGSSSQSPAVAVGNVAPVQHGKSSSISPVNGRSSIPPAVPVVSTPAIASSNGNAMEHSRKSSVTINGGYVANGSSKAIQFGSLAESPAATHSTPQISQSTTSSAPIAIPSNPRVTSPAQSPSPIPQPTASGGGRPPAGLQSAGMTFGSHPGGDGDRHMRHASVPQAPLAPGAQPGHDRRLSGEGGMGGPNRGGFNPQGGRGRGYSNTYQNQQMGYPQGNHQFRGAPNQGRGGMPGPFPGRGGPMPQYPNSPHQANRSPALTNSVPSTPNMGQVMPMQNPQQYGQYHPQYMPQPQNYGYQAPPYDRMSGMPVPSPYAMYPQMQYMQGMPGQPQSPQPGYQQPFIPGQYNQQPQPQAMSRTPSQMSERPNSSLGQPQTPSMPASVIHQTPQAKAAASPSTFQRTTRRSAAIVIKNPDGDIVKLPSAKPPASPGPGNQSSKTPPVVVSIPTPPSKAATPQHVRTDSKRDETVMQEFKDRVRRAAEGEDAKASDAEGTDSEKPKAGEVKVIEEKQADTSAADAAAAAAKEKQDAEDELDRQIKEIEEAEEAREKAEAEVLAKRAAEKAAADLVNAEKNKLLAEENDRKLKEQEREMERIEDEREQKRKDAEAKAAGVEVKSTDSKADAAPLTPSTLASKLGALKLGGDSGASAPVSDDSMGPPPKVLGGEKKTKPAALNLAPLNTKPVEPPQPSAALQSLKSARFLSVLDASIYPPNISSPNPALNTAVTSKGKSFKYDKEFLLQFQKVFTEKPSLEFESQIKALIGDGDGGSSRAGSSRTPGGMGPRQGSNRAPGQFTMGTFAVGKTLPPGTTSQQRFEMSQGTMARPAGANPMSGNFRSTGTFPGGMGPGRQPSGMGQPQSPRNTNPSRGGRQGSKRDNTSKHNVEAEKKMPLTAGMVLKPIEITSTGWKPRSLAAQSATGAAGPAPGAAGGSTHMEPDMVQRKVKAALNKMTPEKFDKIADQILTIAAQSKDEADGRTLRQVIQLTFEKATDEAHWASMYAKFCKRMLETMSPEIKDESILDKNGNVVSGGNLFRKYLLNRCQEEFERGWKMDLGDKPEGERGEEKTEEAVMLSDAYYIAAAAKRRGLGLVQFIGELYKLGMLTERIMHECVKKLVDYTGIPDEAEIESLTKLLKTIGGNLDSTEKGKPMMDIYFSRIAAMTDTPELPSRLKFMLMDIMDLRKKRWVSKEDNKGPKTLEEVRAEAEAAAAQKAAENARGPRGGGGGRMQPGRGDSRNFSNQYGNQPPIDYSKNTVATDDLRRLTNKGASRASGAPMPFAPTSMFSSRSNSGRKMGPGGSLSRTGDDSGASSRTGTPPQQKEKEPVATINAFSLLGDLNDHEPENPASPPPAASPELTKTDLASGEKKGE</sequence>
<evidence type="ECO:0000256" key="1">
    <source>
        <dbReference type="ARBA" id="ARBA00004496"/>
    </source>
</evidence>
<protein>
    <recommendedName>
        <fullName evidence="9">MIF4G domain-containing protein</fullName>
    </recommendedName>
</protein>
<feature type="region of interest" description="Disordered" evidence="8">
    <location>
        <begin position="366"/>
        <end position="588"/>
    </location>
</feature>
<comment type="subcellular location">
    <subcellularLocation>
        <location evidence="1">Cytoplasm</location>
    </subcellularLocation>
</comment>
<feature type="region of interest" description="Disordered" evidence="8">
    <location>
        <begin position="615"/>
        <end position="708"/>
    </location>
</feature>
<feature type="region of interest" description="Disordered" evidence="8">
    <location>
        <begin position="1229"/>
        <end position="1295"/>
    </location>
</feature>
<feature type="compositionally biased region" description="Low complexity" evidence="8">
    <location>
        <begin position="472"/>
        <end position="487"/>
    </location>
</feature>
<keyword evidence="6" id="KW-0694">RNA-binding</keyword>
<keyword evidence="7" id="KW-0648">Protein biosynthesis</keyword>
<comment type="similarity">
    <text evidence="2">Belongs to the eukaryotic initiation factor 4G family.</text>
</comment>
<dbReference type="PANTHER" id="PTHR23253:SF9">
    <property type="entry name" value="EUKARYOTIC TRANSLATION INITIATION FACTOR 4 GAMMA 2"/>
    <property type="match status" value="1"/>
</dbReference>
<feature type="compositionally biased region" description="Gly residues" evidence="8">
    <location>
        <begin position="270"/>
        <end position="283"/>
    </location>
</feature>
<feature type="compositionally biased region" description="Low complexity" evidence="8">
    <location>
        <begin position="205"/>
        <end position="215"/>
    </location>
</feature>
<dbReference type="InterPro" id="IPR003890">
    <property type="entry name" value="MIF4G-like_typ-3"/>
</dbReference>
<dbReference type="FunFam" id="1.20.970.30:FF:000001">
    <property type="entry name" value="Eukaryotic translation initiation factor subunit eIF-4F, putative"/>
    <property type="match status" value="1"/>
</dbReference>
<feature type="compositionally biased region" description="Low complexity" evidence="8">
    <location>
        <begin position="1246"/>
        <end position="1259"/>
    </location>
</feature>
<dbReference type="SMART" id="SM00543">
    <property type="entry name" value="MIF4G"/>
    <property type="match status" value="1"/>
</dbReference>
<feature type="compositionally biased region" description="Polar residues" evidence="8">
    <location>
        <begin position="245"/>
        <end position="261"/>
    </location>
</feature>
<feature type="region of interest" description="Disordered" evidence="8">
    <location>
        <begin position="1"/>
        <end position="78"/>
    </location>
</feature>
<dbReference type="InterPro" id="IPR022745">
    <property type="entry name" value="eIF4G1_eIF4E-bd"/>
</dbReference>
<organism evidence="10">
    <name type="scientific">Pseudogymnoascus destructans</name>
    <dbReference type="NCBI Taxonomy" id="655981"/>
    <lineage>
        <taxon>Eukaryota</taxon>
        <taxon>Fungi</taxon>
        <taxon>Dikarya</taxon>
        <taxon>Ascomycota</taxon>
        <taxon>Pezizomycotina</taxon>
        <taxon>Leotiomycetes</taxon>
        <taxon>Thelebolales</taxon>
        <taxon>Thelebolaceae</taxon>
        <taxon>Pseudogymnoascus</taxon>
    </lineage>
</organism>
<feature type="compositionally biased region" description="Polar residues" evidence="8">
    <location>
        <begin position="848"/>
        <end position="862"/>
    </location>
</feature>
<keyword evidence="5" id="KW-0597">Phosphoprotein</keyword>
<dbReference type="SUPFAM" id="SSF101489">
    <property type="entry name" value="Eukaryotic initiation factor 4f subunit eIF4g, eIF4e-binding domain"/>
    <property type="match status" value="1"/>
</dbReference>
<evidence type="ECO:0000259" key="9">
    <source>
        <dbReference type="SMART" id="SM00543"/>
    </source>
</evidence>
<feature type="region of interest" description="Disordered" evidence="8">
    <location>
        <begin position="126"/>
        <end position="303"/>
    </location>
</feature>
<dbReference type="PANTHER" id="PTHR23253">
    <property type="entry name" value="EUKARYOTIC TRANSLATION INITIATION FACTOR 4 GAMMA"/>
    <property type="match status" value="1"/>
</dbReference>
<dbReference type="RefSeq" id="XP_024323301.1">
    <property type="nucleotide sequence ID" value="XM_024469083.1"/>
</dbReference>
<evidence type="ECO:0000256" key="4">
    <source>
        <dbReference type="ARBA" id="ARBA00022540"/>
    </source>
</evidence>
<feature type="compositionally biased region" description="Low complexity" evidence="8">
    <location>
        <begin position="954"/>
        <end position="973"/>
    </location>
</feature>
<feature type="compositionally biased region" description="Basic and acidic residues" evidence="8">
    <location>
        <begin position="615"/>
        <end position="649"/>
    </location>
</feature>
<feature type="domain" description="MIF4G" evidence="9">
    <location>
        <begin position="981"/>
        <end position="1225"/>
    </location>
</feature>
<evidence type="ECO:0000313" key="10">
    <source>
        <dbReference type="EMBL" id="OAF58015.2"/>
    </source>
</evidence>
<evidence type="ECO:0000256" key="2">
    <source>
        <dbReference type="ARBA" id="ARBA00005775"/>
    </source>
</evidence>
<dbReference type="GeneID" id="36288527"/>
<dbReference type="Proteomes" id="UP000077154">
    <property type="component" value="Unassembled WGS sequence"/>
</dbReference>